<evidence type="ECO:0000256" key="1">
    <source>
        <dbReference type="SAM" id="MobiDB-lite"/>
    </source>
</evidence>
<sequence>MWLGLHYKYPEYSLITTQGLSLWAALRCSLTCRNDLQFKGQNLTHHSCVSVAYQIGTMECDARNFDGAKRSFTPEYPVTAVASQGYSEPPPNVWNQKNLQAGPKDVEQISI</sequence>
<feature type="region of interest" description="Disordered" evidence="1">
    <location>
        <begin position="82"/>
        <end position="111"/>
    </location>
</feature>
<reference evidence="2" key="1">
    <citation type="submission" date="2021-01" db="EMBL/GenBank/DDBJ databases">
        <authorList>
            <person name="Corre E."/>
            <person name="Pelletier E."/>
            <person name="Niang G."/>
            <person name="Scheremetjew M."/>
            <person name="Finn R."/>
            <person name="Kale V."/>
            <person name="Holt S."/>
            <person name="Cochrane G."/>
            <person name="Meng A."/>
            <person name="Brown T."/>
            <person name="Cohen L."/>
        </authorList>
    </citation>
    <scope>NUCLEOTIDE SEQUENCE</scope>
    <source>
        <strain evidence="2">NIES-381</strain>
    </source>
</reference>
<proteinExistence type="predicted"/>
<protein>
    <submittedName>
        <fullName evidence="2">Uncharacterized protein</fullName>
    </submittedName>
</protein>
<organism evidence="2">
    <name type="scientific">Eutreptiella gymnastica</name>
    <dbReference type="NCBI Taxonomy" id="73025"/>
    <lineage>
        <taxon>Eukaryota</taxon>
        <taxon>Discoba</taxon>
        <taxon>Euglenozoa</taxon>
        <taxon>Euglenida</taxon>
        <taxon>Spirocuta</taxon>
        <taxon>Euglenophyceae</taxon>
        <taxon>Eutreptiales</taxon>
        <taxon>Eutreptiaceae</taxon>
        <taxon>Eutreptiella</taxon>
    </lineage>
</organism>
<dbReference type="AlphaFoldDB" id="A0A7S1NFV8"/>
<name>A0A7S1NFV8_9EUGL</name>
<evidence type="ECO:0000313" key="2">
    <source>
        <dbReference type="EMBL" id="CAD9017187.1"/>
    </source>
</evidence>
<dbReference type="EMBL" id="HBGA01075770">
    <property type="protein sequence ID" value="CAD9017187.1"/>
    <property type="molecule type" value="Transcribed_RNA"/>
</dbReference>
<accession>A0A7S1NFV8</accession>
<gene>
    <name evidence="2" type="ORF">EGYM00392_LOCUS28297</name>
</gene>